<keyword evidence="1" id="KW-0812">Transmembrane</keyword>
<accession>A0A0B6Y4H9</accession>
<evidence type="ECO:0000313" key="2">
    <source>
        <dbReference type="EMBL" id="CEK50978.1"/>
    </source>
</evidence>
<name>A0A0B6Y4H9_9EUPU</name>
<proteinExistence type="predicted"/>
<evidence type="ECO:0000256" key="1">
    <source>
        <dbReference type="SAM" id="Phobius"/>
    </source>
</evidence>
<organism evidence="2">
    <name type="scientific">Arion vulgaris</name>
    <dbReference type="NCBI Taxonomy" id="1028688"/>
    <lineage>
        <taxon>Eukaryota</taxon>
        <taxon>Metazoa</taxon>
        <taxon>Spiralia</taxon>
        <taxon>Lophotrochozoa</taxon>
        <taxon>Mollusca</taxon>
        <taxon>Gastropoda</taxon>
        <taxon>Heterobranchia</taxon>
        <taxon>Euthyneura</taxon>
        <taxon>Panpulmonata</taxon>
        <taxon>Eupulmonata</taxon>
        <taxon>Stylommatophora</taxon>
        <taxon>Helicina</taxon>
        <taxon>Arionoidea</taxon>
        <taxon>Arionidae</taxon>
        <taxon>Arion</taxon>
    </lineage>
</organism>
<keyword evidence="1" id="KW-1133">Transmembrane helix</keyword>
<protein>
    <submittedName>
        <fullName evidence="2">Uncharacterized protein</fullName>
    </submittedName>
</protein>
<feature type="non-terminal residue" evidence="2">
    <location>
        <position position="1"/>
    </location>
</feature>
<feature type="non-terminal residue" evidence="2">
    <location>
        <position position="98"/>
    </location>
</feature>
<reference evidence="2" key="1">
    <citation type="submission" date="2014-12" db="EMBL/GenBank/DDBJ databases">
        <title>Insight into the proteome of Arion vulgaris.</title>
        <authorList>
            <person name="Aradska J."/>
            <person name="Bulat T."/>
            <person name="Smidak R."/>
            <person name="Sarate P."/>
            <person name="Gangsoo J."/>
            <person name="Sialana F."/>
            <person name="Bilban M."/>
            <person name="Lubec G."/>
        </authorList>
    </citation>
    <scope>NUCLEOTIDE SEQUENCE</scope>
    <source>
        <tissue evidence="2">Skin</tissue>
    </source>
</reference>
<gene>
    <name evidence="2" type="primary">ORF12147</name>
</gene>
<dbReference type="EMBL" id="HACG01004113">
    <property type="protein sequence ID" value="CEK50978.1"/>
    <property type="molecule type" value="Transcribed_RNA"/>
</dbReference>
<sequence>PTPSIHDDNGYILPFIDSDIVEHFHNNSRMISDNPEYVGPSFTPLTAPELQLINVDSSPNITDRENILYLYTNTTDDLAWLIPAVFVGTFIIFIIICA</sequence>
<dbReference type="AlphaFoldDB" id="A0A0B6Y4H9"/>
<keyword evidence="1" id="KW-0472">Membrane</keyword>
<feature type="transmembrane region" description="Helical" evidence="1">
    <location>
        <begin position="78"/>
        <end position="97"/>
    </location>
</feature>